<comment type="caution">
    <text evidence="5">The sequence shown here is derived from an EMBL/GenBank/DDBJ whole genome shotgun (WGS) entry which is preliminary data.</text>
</comment>
<keyword evidence="2" id="KW-0677">Repeat</keyword>
<evidence type="ECO:0000259" key="4">
    <source>
        <dbReference type="Pfam" id="PF07602"/>
    </source>
</evidence>
<dbReference type="Gene3D" id="2.160.20.10">
    <property type="entry name" value="Single-stranded right-handed beta-helix, Pectin lyase-like"/>
    <property type="match status" value="1"/>
</dbReference>
<name>A0ABS3FWG1_9CYAN</name>
<evidence type="ECO:0000256" key="1">
    <source>
        <dbReference type="ARBA" id="ARBA00004906"/>
    </source>
</evidence>
<dbReference type="Proteomes" id="UP000664844">
    <property type="component" value="Unassembled WGS sequence"/>
</dbReference>
<dbReference type="NCBIfam" id="TIGR03804">
    <property type="entry name" value="para_beta_helix"/>
    <property type="match status" value="3"/>
</dbReference>
<sequence>MLNRIKPVALALFAFSLGGCIFIVNPEQGPLSENPSVERQSPQFPKRNPAFKQILYVDSIQGTDTPDAGERETEPFRTIAYALTQSSPGTVIQLAPGEYSEETGETFPLKIKAGVTLRGNERQQGQGVAIIGGGDYLSPTWGKQKVTILPGDRTEIAGITVTNPDQSGTGIWVESTNPRIRNSTATKSGREGIFVTGTGTPMIENNRIFENGGNGISLTHEAAGEIRDNVIENTGFGLAIGGNSSPLVVNNQIRNNIDGLVISHSSRPILRENAIANNSRDGLVAIGESQPDLGTETVSGNNTFKNNHRYDIHNTAQAPTLRVVGNQLDDTRVIGAEIQLR</sequence>
<evidence type="ECO:0000256" key="2">
    <source>
        <dbReference type="ARBA" id="ARBA00022737"/>
    </source>
</evidence>
<dbReference type="Pfam" id="PF07602">
    <property type="entry name" value="DUF1565"/>
    <property type="match status" value="1"/>
</dbReference>
<keyword evidence="3" id="KW-0833">Ubl conjugation pathway</keyword>
<organism evidence="5 6">
    <name type="scientific">Phormidium pseudopriestleyi FRX01</name>
    <dbReference type="NCBI Taxonomy" id="1759528"/>
    <lineage>
        <taxon>Bacteria</taxon>
        <taxon>Bacillati</taxon>
        <taxon>Cyanobacteriota</taxon>
        <taxon>Cyanophyceae</taxon>
        <taxon>Oscillatoriophycideae</taxon>
        <taxon>Oscillatoriales</taxon>
        <taxon>Oscillatoriaceae</taxon>
        <taxon>Phormidium</taxon>
    </lineage>
</organism>
<dbReference type="PANTHER" id="PTHR22990:SF15">
    <property type="entry name" value="F-BOX ONLY PROTEIN 10"/>
    <property type="match status" value="1"/>
</dbReference>
<dbReference type="InterPro" id="IPR022441">
    <property type="entry name" value="Para_beta_helix_rpt-2"/>
</dbReference>
<protein>
    <submittedName>
        <fullName evidence="5">DUF1565 domain-containing protein</fullName>
    </submittedName>
</protein>
<dbReference type="InterPro" id="IPR012334">
    <property type="entry name" value="Pectin_lyas_fold"/>
</dbReference>
<dbReference type="SMART" id="SM00710">
    <property type="entry name" value="PbH1"/>
    <property type="match status" value="6"/>
</dbReference>
<comment type="pathway">
    <text evidence="1">Protein modification; protein ubiquitination.</text>
</comment>
<dbReference type="EMBL" id="JAFLQW010000547">
    <property type="protein sequence ID" value="MBO0351455.1"/>
    <property type="molecule type" value="Genomic_DNA"/>
</dbReference>
<dbReference type="RefSeq" id="WP_207089894.1">
    <property type="nucleotide sequence ID" value="NZ_JAFLQW010000547.1"/>
</dbReference>
<dbReference type="InterPro" id="IPR051550">
    <property type="entry name" value="SCF-Subunits/Alg-Epimerases"/>
</dbReference>
<evidence type="ECO:0000313" key="5">
    <source>
        <dbReference type="EMBL" id="MBO0351455.1"/>
    </source>
</evidence>
<keyword evidence="6" id="KW-1185">Reference proteome</keyword>
<dbReference type="InterPro" id="IPR006626">
    <property type="entry name" value="PbH1"/>
</dbReference>
<feature type="domain" description="DUF1565" evidence="4">
    <location>
        <begin position="60"/>
        <end position="330"/>
    </location>
</feature>
<evidence type="ECO:0000313" key="6">
    <source>
        <dbReference type="Proteomes" id="UP000664844"/>
    </source>
</evidence>
<accession>A0ABS3FWG1</accession>
<dbReference type="SUPFAM" id="SSF51126">
    <property type="entry name" value="Pectin lyase-like"/>
    <property type="match status" value="1"/>
</dbReference>
<dbReference type="PROSITE" id="PS51257">
    <property type="entry name" value="PROKAR_LIPOPROTEIN"/>
    <property type="match status" value="1"/>
</dbReference>
<gene>
    <name evidence="5" type="ORF">J0895_20710</name>
</gene>
<dbReference type="PANTHER" id="PTHR22990">
    <property type="entry name" value="F-BOX ONLY PROTEIN"/>
    <property type="match status" value="1"/>
</dbReference>
<proteinExistence type="predicted"/>
<evidence type="ECO:0000256" key="3">
    <source>
        <dbReference type="ARBA" id="ARBA00022786"/>
    </source>
</evidence>
<dbReference type="InterPro" id="IPR011459">
    <property type="entry name" value="DUF1565"/>
</dbReference>
<dbReference type="InterPro" id="IPR011050">
    <property type="entry name" value="Pectin_lyase_fold/virulence"/>
</dbReference>
<reference evidence="5 6" key="1">
    <citation type="submission" date="2021-03" db="EMBL/GenBank/DDBJ databases">
        <title>Metabolic Capacity of the Antarctic Cyanobacterium Phormidium pseudopriestleyi that Sustains Oxygenic Photosynthesis in the Presence of Hydrogen Sulfide.</title>
        <authorList>
            <person name="Lumian J.E."/>
            <person name="Jungblut A.D."/>
            <person name="Dillon M.L."/>
            <person name="Hawes I."/>
            <person name="Doran P.T."/>
            <person name="Mackey T.J."/>
            <person name="Dick G.J."/>
            <person name="Grettenberger C.L."/>
            <person name="Sumner D.Y."/>
        </authorList>
    </citation>
    <scope>NUCLEOTIDE SEQUENCE [LARGE SCALE GENOMIC DNA]</scope>
    <source>
        <strain evidence="5 6">FRX01</strain>
    </source>
</reference>